<dbReference type="STRING" id="469378.Ccur_14140"/>
<evidence type="ECO:0000313" key="6">
    <source>
        <dbReference type="EMBL" id="ACU95086.1"/>
    </source>
</evidence>
<dbReference type="Pfam" id="PF02195">
    <property type="entry name" value="ParB_N"/>
    <property type="match status" value="1"/>
</dbReference>
<dbReference type="GO" id="GO:0003677">
    <property type="term" value="F:DNA binding"/>
    <property type="evidence" value="ECO:0007669"/>
    <property type="project" value="UniProtKB-KW"/>
</dbReference>
<dbReference type="Gene3D" id="3.90.1530.30">
    <property type="match status" value="1"/>
</dbReference>
<protein>
    <submittedName>
        <fullName evidence="6">ParB-like partition protein</fullName>
    </submittedName>
</protein>
<accession>C7MLX0</accession>
<dbReference type="Proteomes" id="UP000000954">
    <property type="component" value="Chromosome"/>
</dbReference>
<dbReference type="GO" id="GO:0045881">
    <property type="term" value="P:positive regulation of sporulation resulting in formation of a cellular spore"/>
    <property type="evidence" value="ECO:0007669"/>
    <property type="project" value="TreeGrafter"/>
</dbReference>
<dbReference type="EMBL" id="CP001682">
    <property type="protein sequence ID" value="ACU95086.1"/>
    <property type="molecule type" value="Genomic_DNA"/>
</dbReference>
<gene>
    <name evidence="6" type="ordered locus">Ccur_14140</name>
</gene>
<organism evidence="6 7">
    <name type="scientific">Cryptobacterium curtum (strain ATCC 700683 / DSM 15641 / CCUG 43107 / 12-3)</name>
    <dbReference type="NCBI Taxonomy" id="469378"/>
    <lineage>
        <taxon>Bacteria</taxon>
        <taxon>Bacillati</taxon>
        <taxon>Actinomycetota</taxon>
        <taxon>Coriobacteriia</taxon>
        <taxon>Eggerthellales</taxon>
        <taxon>Eggerthellaceae</taxon>
        <taxon>Cryptobacterium</taxon>
    </lineage>
</organism>
<evidence type="ECO:0000256" key="3">
    <source>
        <dbReference type="ARBA" id="ARBA00023125"/>
    </source>
</evidence>
<dbReference type="SUPFAM" id="SSF110849">
    <property type="entry name" value="ParB/Sulfiredoxin"/>
    <property type="match status" value="1"/>
</dbReference>
<evidence type="ECO:0000256" key="4">
    <source>
        <dbReference type="SAM" id="MobiDB-lite"/>
    </source>
</evidence>
<sequence>MAKQKRSGLGRGLNSLLGESLGEINQKDADQQQTTADEAAVSVPDNTQEKPSSAVAANNHVVQRAETEISEEAVASATIKERTTPSKSVHSAREVAAEQAVQRAVIKGEEAPVRPYIEEDDHVTIKGVAVRETSRPPVKEPSSEEVPLDTVKPNPDQPRTHFDVEEIAELAQSIEKEGLLQPILVRKVDDGYQIIAGERRWQACKKLGMKTVPIRVKDVEGDKALELALIENIQRSDLNPIEEAYGYKRLMERQGLTQSEVARAVSKGRSTIANALRLLELPEDAQQLLFEEKITAGHARAILSIPTTEGRQKLVRKLQEEKLSVRETESLARLFAGQLQTNKESVKRTPLPTSFKRVARGLRENLEADVRVRSVKGKNKIEISFKDEADLQRLFNKIVSE</sequence>
<dbReference type="InterPro" id="IPR003115">
    <property type="entry name" value="ParB_N"/>
</dbReference>
<evidence type="ECO:0000256" key="2">
    <source>
        <dbReference type="ARBA" id="ARBA00022829"/>
    </source>
</evidence>
<evidence type="ECO:0000313" key="7">
    <source>
        <dbReference type="Proteomes" id="UP000000954"/>
    </source>
</evidence>
<dbReference type="CDD" id="cd16393">
    <property type="entry name" value="SPO0J_N"/>
    <property type="match status" value="1"/>
</dbReference>
<dbReference type="InterPro" id="IPR050336">
    <property type="entry name" value="Chromosome_partition/occlusion"/>
</dbReference>
<dbReference type="Pfam" id="PF17762">
    <property type="entry name" value="HTH_ParB"/>
    <property type="match status" value="1"/>
</dbReference>
<dbReference type="AlphaFoldDB" id="C7MLX0"/>
<dbReference type="InterPro" id="IPR004437">
    <property type="entry name" value="ParB/RepB/Spo0J"/>
</dbReference>
<proteinExistence type="inferred from homology"/>
<keyword evidence="3" id="KW-0238">DNA-binding</keyword>
<feature type="compositionally biased region" description="Low complexity" evidence="4">
    <location>
        <begin position="31"/>
        <end position="40"/>
    </location>
</feature>
<feature type="domain" description="ParB-like N-terminal" evidence="5">
    <location>
        <begin position="144"/>
        <end position="233"/>
    </location>
</feature>
<feature type="region of interest" description="Disordered" evidence="4">
    <location>
        <begin position="127"/>
        <end position="159"/>
    </location>
</feature>
<reference evidence="6 7" key="1">
    <citation type="journal article" date="2009" name="Stand. Genomic Sci.">
        <title>Complete genome sequence of Cryptobacterium curtum type strain (12-3).</title>
        <authorList>
            <person name="Mavrommatis K."/>
            <person name="Pukall R."/>
            <person name="Rohde C."/>
            <person name="Chen F."/>
            <person name="Sims D."/>
            <person name="Brettin T."/>
            <person name="Kuske C."/>
            <person name="Detter J.C."/>
            <person name="Han C."/>
            <person name="Lapidus A."/>
            <person name="Copeland A."/>
            <person name="Glavina Del Rio T."/>
            <person name="Nolan M."/>
            <person name="Lucas S."/>
            <person name="Tice H."/>
            <person name="Cheng J.F."/>
            <person name="Bruce D."/>
            <person name="Goodwin L."/>
            <person name="Pitluck S."/>
            <person name="Ovchinnikova G."/>
            <person name="Pati A."/>
            <person name="Ivanova N."/>
            <person name="Chen A."/>
            <person name="Palaniappan K."/>
            <person name="Chain P."/>
            <person name="D'haeseleer P."/>
            <person name="Goker M."/>
            <person name="Bristow J."/>
            <person name="Eisen J.A."/>
            <person name="Markowitz V."/>
            <person name="Hugenholtz P."/>
            <person name="Rohde M."/>
            <person name="Klenk H.P."/>
            <person name="Kyrpides N.C."/>
        </authorList>
    </citation>
    <scope>NUCLEOTIDE SEQUENCE [LARGE SCALE GENOMIC DNA]</scope>
    <source>
        <strain evidence="7">ATCC 700683 / DSM 15641 / 12-3</strain>
    </source>
</reference>
<keyword evidence="2" id="KW-0159">Chromosome partition</keyword>
<dbReference type="FunFam" id="1.10.10.2830:FF:000001">
    <property type="entry name" value="Chromosome partitioning protein ParB"/>
    <property type="match status" value="1"/>
</dbReference>
<dbReference type="NCBIfam" id="TIGR00180">
    <property type="entry name" value="parB_part"/>
    <property type="match status" value="1"/>
</dbReference>
<dbReference type="GO" id="GO:0005694">
    <property type="term" value="C:chromosome"/>
    <property type="evidence" value="ECO:0007669"/>
    <property type="project" value="TreeGrafter"/>
</dbReference>
<keyword evidence="7" id="KW-1185">Reference proteome</keyword>
<dbReference type="PANTHER" id="PTHR33375:SF1">
    <property type="entry name" value="CHROMOSOME-PARTITIONING PROTEIN PARB-RELATED"/>
    <property type="match status" value="1"/>
</dbReference>
<dbReference type="InterPro" id="IPR036086">
    <property type="entry name" value="ParB/Sulfiredoxin_sf"/>
</dbReference>
<dbReference type="SMART" id="SM00470">
    <property type="entry name" value="ParB"/>
    <property type="match status" value="1"/>
</dbReference>
<dbReference type="InterPro" id="IPR041468">
    <property type="entry name" value="HTH_ParB/Spo0J"/>
</dbReference>
<dbReference type="GO" id="GO:0007059">
    <property type="term" value="P:chromosome segregation"/>
    <property type="evidence" value="ECO:0007669"/>
    <property type="project" value="UniProtKB-KW"/>
</dbReference>
<dbReference type="KEGG" id="ccu:Ccur_14140"/>
<dbReference type="RefSeq" id="WP_015778949.1">
    <property type="nucleotide sequence ID" value="NC_013170.1"/>
</dbReference>
<dbReference type="Gene3D" id="1.10.10.2830">
    <property type="match status" value="1"/>
</dbReference>
<feature type="region of interest" description="Disordered" evidence="4">
    <location>
        <begin position="20"/>
        <end position="95"/>
    </location>
</feature>
<evidence type="ECO:0000259" key="5">
    <source>
        <dbReference type="SMART" id="SM00470"/>
    </source>
</evidence>
<dbReference type="PANTHER" id="PTHR33375">
    <property type="entry name" value="CHROMOSOME-PARTITIONING PROTEIN PARB-RELATED"/>
    <property type="match status" value="1"/>
</dbReference>
<dbReference type="FunFam" id="3.90.1530.30:FF:000001">
    <property type="entry name" value="Chromosome partitioning protein ParB"/>
    <property type="match status" value="1"/>
</dbReference>
<evidence type="ECO:0000256" key="1">
    <source>
        <dbReference type="ARBA" id="ARBA00006295"/>
    </source>
</evidence>
<name>C7MLX0_CRYCD</name>
<dbReference type="HOGENOM" id="CLU_023853_0_0_11"/>
<comment type="similarity">
    <text evidence="1">Belongs to the ParB family.</text>
</comment>
<dbReference type="eggNOG" id="COG1475">
    <property type="taxonomic scope" value="Bacteria"/>
</dbReference>
<feature type="compositionally biased region" description="Basic and acidic residues" evidence="4">
    <location>
        <begin position="132"/>
        <end position="142"/>
    </location>
</feature>